<feature type="transmembrane region" description="Helical" evidence="5">
    <location>
        <begin position="265"/>
        <end position="289"/>
    </location>
</feature>
<dbReference type="Gene3D" id="1.20.1250.20">
    <property type="entry name" value="MFS general substrate transporter like domains"/>
    <property type="match status" value="1"/>
</dbReference>
<feature type="transmembrane region" description="Helical" evidence="5">
    <location>
        <begin position="360"/>
        <end position="384"/>
    </location>
</feature>
<evidence type="ECO:0000259" key="6">
    <source>
        <dbReference type="PROSITE" id="PS50850"/>
    </source>
</evidence>
<feature type="transmembrane region" description="Helical" evidence="5">
    <location>
        <begin position="35"/>
        <end position="56"/>
    </location>
</feature>
<reference evidence="7 8" key="1">
    <citation type="submission" date="2019-10" db="EMBL/GenBank/DDBJ databases">
        <title>Rubrobacter sp nov SCSIO 52915 isolated from a deep-sea sediment in the South China Sea.</title>
        <authorList>
            <person name="Chen R.W."/>
        </authorList>
    </citation>
    <scope>NUCLEOTIDE SEQUENCE [LARGE SCALE GENOMIC DNA]</scope>
    <source>
        <strain evidence="7 8">SCSIO 52915</strain>
    </source>
</reference>
<dbReference type="InterPro" id="IPR020846">
    <property type="entry name" value="MFS_dom"/>
</dbReference>
<dbReference type="Pfam" id="PF00083">
    <property type="entry name" value="Sugar_tr"/>
    <property type="match status" value="1"/>
</dbReference>
<feature type="transmembrane region" description="Helical" evidence="5">
    <location>
        <begin position="129"/>
        <end position="150"/>
    </location>
</feature>
<feature type="transmembrane region" description="Helical" evidence="5">
    <location>
        <begin position="156"/>
        <end position="176"/>
    </location>
</feature>
<feature type="transmembrane region" description="Helical" evidence="5">
    <location>
        <begin position="68"/>
        <end position="88"/>
    </location>
</feature>
<organism evidence="7 8">
    <name type="scientific">Rubrobacter marinus</name>
    <dbReference type="NCBI Taxonomy" id="2653852"/>
    <lineage>
        <taxon>Bacteria</taxon>
        <taxon>Bacillati</taxon>
        <taxon>Actinomycetota</taxon>
        <taxon>Rubrobacteria</taxon>
        <taxon>Rubrobacterales</taxon>
        <taxon>Rubrobacteraceae</taxon>
        <taxon>Rubrobacter</taxon>
    </lineage>
</organism>
<feature type="transmembrane region" description="Helical" evidence="5">
    <location>
        <begin position="232"/>
        <end position="253"/>
    </location>
</feature>
<dbReference type="KEGG" id="rmar:GBA65_17985"/>
<protein>
    <submittedName>
        <fullName evidence="7">MFS transporter</fullName>
    </submittedName>
</protein>
<feature type="transmembrane region" description="Helical" evidence="5">
    <location>
        <begin position="390"/>
        <end position="409"/>
    </location>
</feature>
<evidence type="ECO:0000313" key="8">
    <source>
        <dbReference type="Proteomes" id="UP000502706"/>
    </source>
</evidence>
<evidence type="ECO:0000256" key="3">
    <source>
        <dbReference type="ARBA" id="ARBA00022989"/>
    </source>
</evidence>
<keyword evidence="2 5" id="KW-0812">Transmembrane</keyword>
<feature type="transmembrane region" description="Helical" evidence="5">
    <location>
        <begin position="301"/>
        <end position="320"/>
    </location>
</feature>
<dbReference type="Proteomes" id="UP000502706">
    <property type="component" value="Chromosome"/>
</dbReference>
<dbReference type="EMBL" id="CP045121">
    <property type="protein sequence ID" value="QIN80886.1"/>
    <property type="molecule type" value="Genomic_DNA"/>
</dbReference>
<feature type="domain" description="Major facilitator superfamily (MFS) profile" evidence="6">
    <location>
        <begin position="1"/>
        <end position="414"/>
    </location>
</feature>
<dbReference type="InterPro" id="IPR005829">
    <property type="entry name" value="Sugar_transporter_CS"/>
</dbReference>
<dbReference type="InterPro" id="IPR005828">
    <property type="entry name" value="MFS_sugar_transport-like"/>
</dbReference>
<proteinExistence type="predicted"/>
<evidence type="ECO:0000256" key="4">
    <source>
        <dbReference type="ARBA" id="ARBA00023136"/>
    </source>
</evidence>
<feature type="transmembrane region" description="Helical" evidence="5">
    <location>
        <begin position="326"/>
        <end position="348"/>
    </location>
</feature>
<comment type="subcellular location">
    <subcellularLocation>
        <location evidence="1">Cell membrane</location>
        <topology evidence="1">Multi-pass membrane protein</topology>
    </subcellularLocation>
</comment>
<evidence type="ECO:0000313" key="7">
    <source>
        <dbReference type="EMBL" id="QIN80886.1"/>
    </source>
</evidence>
<dbReference type="CDD" id="cd17365">
    <property type="entry name" value="MFS_PcaK_like"/>
    <property type="match status" value="1"/>
</dbReference>
<dbReference type="PROSITE" id="PS50850">
    <property type="entry name" value="MFS"/>
    <property type="match status" value="1"/>
</dbReference>
<keyword evidence="4 5" id="KW-0472">Membrane</keyword>
<evidence type="ECO:0000256" key="5">
    <source>
        <dbReference type="SAM" id="Phobius"/>
    </source>
</evidence>
<dbReference type="SUPFAM" id="SSF103473">
    <property type="entry name" value="MFS general substrate transporter"/>
    <property type="match status" value="1"/>
</dbReference>
<feature type="transmembrane region" description="Helical" evidence="5">
    <location>
        <begin position="94"/>
        <end position="117"/>
    </location>
</feature>
<dbReference type="GO" id="GO:0046943">
    <property type="term" value="F:carboxylic acid transmembrane transporter activity"/>
    <property type="evidence" value="ECO:0007669"/>
    <property type="project" value="TreeGrafter"/>
</dbReference>
<keyword evidence="8" id="KW-1185">Reference proteome</keyword>
<dbReference type="InterPro" id="IPR036259">
    <property type="entry name" value="MFS_trans_sf"/>
</dbReference>
<dbReference type="PANTHER" id="PTHR23508">
    <property type="entry name" value="CARBOXYLIC ACID TRANSPORTER PROTEIN HOMOLOG"/>
    <property type="match status" value="1"/>
</dbReference>
<dbReference type="PANTHER" id="PTHR23508:SF10">
    <property type="entry name" value="CARBOXYLIC ACID TRANSPORTER PROTEIN HOMOLOG"/>
    <property type="match status" value="1"/>
</dbReference>
<dbReference type="PROSITE" id="PS00217">
    <property type="entry name" value="SUGAR_TRANSPORT_2"/>
    <property type="match status" value="1"/>
</dbReference>
<name>A0A6G8Q344_9ACTN</name>
<sequence length="429" mass="45398">MALCGLTIIFDGYDLIVYGAVLPALLSYEPWGLTPVQAGAIGSYALIGMLIGALVVGTITDIVGRRKIMLFCITWFSLAMGLCAMAPSAELFGFFRFIAGLGLGGVVPTAIALTIEYAPPDWRTLANSIMFSGYSVGGILAALLAIVLLPDFGFRTMFWIGLLPLVTLVPLAWKFLPESVGFLAANGRWEEAEALARRYGLPLEREDASSPAASAEGQGRLAALSSLFSRSYVVPTLLFWFATFIGLLLVYGFNTWLPQIMREAGYPLGSALSFLLVLNLGAILGTPVAGALADRFGRKRVTTICFLAAAMCIGLLSFPLPVLGLYALVAVAGLGTIGTTILVNAYCAQYYPAGSRATGLGWALGIGRLGAILGPIFGGFIAASQLGFEWNFYAFAVLAVLGGLLILLVPRSPTERPSAPAEERVAQTI</sequence>
<dbReference type="GO" id="GO:0005886">
    <property type="term" value="C:plasma membrane"/>
    <property type="evidence" value="ECO:0007669"/>
    <property type="project" value="UniProtKB-SubCell"/>
</dbReference>
<evidence type="ECO:0000256" key="2">
    <source>
        <dbReference type="ARBA" id="ARBA00022692"/>
    </source>
</evidence>
<dbReference type="AlphaFoldDB" id="A0A6G8Q344"/>
<gene>
    <name evidence="7" type="ORF">GBA65_17985</name>
</gene>
<accession>A0A6G8Q344</accession>
<evidence type="ECO:0000256" key="1">
    <source>
        <dbReference type="ARBA" id="ARBA00004651"/>
    </source>
</evidence>
<keyword evidence="3 5" id="KW-1133">Transmembrane helix</keyword>